<keyword evidence="1" id="KW-1133">Transmembrane helix</keyword>
<organism evidence="2 3">
    <name type="scientific">Clostridium novyi A str. 4570</name>
    <dbReference type="NCBI Taxonomy" id="1444290"/>
    <lineage>
        <taxon>Bacteria</taxon>
        <taxon>Bacillati</taxon>
        <taxon>Bacillota</taxon>
        <taxon>Clostridia</taxon>
        <taxon>Eubacteriales</taxon>
        <taxon>Clostridiaceae</taxon>
        <taxon>Clostridium</taxon>
    </lineage>
</organism>
<proteinExistence type="predicted"/>
<feature type="transmembrane region" description="Helical" evidence="1">
    <location>
        <begin position="12"/>
        <end position="32"/>
    </location>
</feature>
<gene>
    <name evidence="2" type="ORF">Z969_05155</name>
</gene>
<keyword evidence="1" id="KW-0472">Membrane</keyword>
<dbReference type="RefSeq" id="WP_039249516.1">
    <property type="nucleotide sequence ID" value="NZ_JDRX01000008.1"/>
</dbReference>
<dbReference type="NCBIfam" id="TIGR02867">
    <property type="entry name" value="spore_II_P"/>
    <property type="match status" value="1"/>
</dbReference>
<evidence type="ECO:0000256" key="1">
    <source>
        <dbReference type="SAM" id="Phobius"/>
    </source>
</evidence>
<keyword evidence="1" id="KW-0812">Transmembrane</keyword>
<dbReference type="Proteomes" id="UP000030016">
    <property type="component" value="Unassembled WGS sequence"/>
</dbReference>
<protein>
    <submittedName>
        <fullName evidence="2">Stage II sporulation protein P</fullName>
    </submittedName>
</protein>
<dbReference type="AlphaFoldDB" id="A0AA88ZNL0"/>
<dbReference type="EMBL" id="JDRX01000008">
    <property type="protein sequence ID" value="KGN02471.1"/>
    <property type="molecule type" value="Genomic_DNA"/>
</dbReference>
<evidence type="ECO:0000313" key="3">
    <source>
        <dbReference type="Proteomes" id="UP000030016"/>
    </source>
</evidence>
<accession>A0AA88ZNL0</accession>
<dbReference type="Pfam" id="PF07454">
    <property type="entry name" value="SpoIIP"/>
    <property type="match status" value="1"/>
</dbReference>
<dbReference type="InterPro" id="IPR010897">
    <property type="entry name" value="Spore_II_P"/>
</dbReference>
<sequence>MNLRKNDNYDIRIVFIFAFVAFFIFIGLLAIVKKTCFTYETPVNKVYSGIINNTMPVVNSRDKDYAKLDSSFSKIIGMNSKDYLSVLGKEIAYLSADEEYKSLEDEKNFKDRDPEHIFNEFVLNDDQVYVENVSENKSDGNGNMASAPVFSKDLQKKMPSKPEVLIYHTHTCESYMPYGTSVNKWNTTDQSSSIVAVGEEIKKELNKYGISVIHDTTVHDVKDYNNAYKYSRLTLKKYLKQYGDFKLIIDLHRDSVVNKERVTTTINGENVARFQFVLVRKNPHSAKNIQLAETLQGISNKLYPGNKTTKSYNRGTWFYDYGKNLYSQDLSNNALLIEMGSHVNTLQEAKASSKYLSRIIAQYINGKN</sequence>
<reference evidence="2 3" key="1">
    <citation type="submission" date="2014-01" db="EMBL/GenBank/DDBJ databases">
        <title>Plasmidome dynamics in the species complex Clostridium novyi sensu lato converts strains of independent lineages into distinctly different pathogens.</title>
        <authorList>
            <person name="Skarin H."/>
            <person name="Segerman B."/>
        </authorList>
    </citation>
    <scope>NUCLEOTIDE SEQUENCE [LARGE SCALE GENOMIC DNA]</scope>
    <source>
        <strain evidence="2 3">4570</strain>
    </source>
</reference>
<comment type="caution">
    <text evidence="2">The sequence shown here is derived from an EMBL/GenBank/DDBJ whole genome shotgun (WGS) entry which is preliminary data.</text>
</comment>
<name>A0AA88ZNL0_CLONO</name>
<evidence type="ECO:0000313" key="2">
    <source>
        <dbReference type="EMBL" id="KGN02471.1"/>
    </source>
</evidence>